<keyword evidence="1" id="KW-0732">Signal</keyword>
<evidence type="ECO:0000259" key="2">
    <source>
        <dbReference type="PROSITE" id="PS51208"/>
    </source>
</evidence>
<accession>A0A0K2VSL8</accession>
<feature type="signal peptide" evidence="1">
    <location>
        <begin position="1"/>
        <end position="29"/>
    </location>
</feature>
<protein>
    <submittedName>
        <fullName evidence="3">Putative Outer membrane autotransporter barrel</fullName>
    </submittedName>
</protein>
<evidence type="ECO:0000256" key="1">
    <source>
        <dbReference type="SAM" id="SignalP"/>
    </source>
</evidence>
<dbReference type="Pfam" id="PF03797">
    <property type="entry name" value="Autotransporter"/>
    <property type="match status" value="1"/>
</dbReference>
<evidence type="ECO:0000313" key="4">
    <source>
        <dbReference type="Proteomes" id="UP000182888"/>
    </source>
</evidence>
<dbReference type="PROSITE" id="PS51208">
    <property type="entry name" value="AUTOTRANSPORTER"/>
    <property type="match status" value="1"/>
</dbReference>
<proteinExistence type="predicted"/>
<sequence length="677" mass="66824">MPTSRTGVPGAVALSIFAGALLASGTAFSQDFVIGNGVVAGQQTMSNAGDIGVVQANGTIETFGAGVDAVRMLNSNQRLTNDGLIATLGGGAANVHSQGSGAAILNNGGILAIGDGSIGVLSEGGNARIVNDGSIEALGIATYGIISDAAGGHVDNRGFIGVSGTAAAGIIGDGPDLTVDNSGSIEAYGTAAGGILWQSDGLRLDNSGSIVVSGLASVGIGASGNDIAIANSGTVNVFGTASTGIGTLFGNATISNSGSVIVRGVGGVAIAAEGGNSVITNSGRVFSDQSVAIYFGAPDATLNLLDGTAIQGPIVFSGGGNTVTFGPGLNAVMSFSGSGLPQTILTGGRPFVTSGDSVAVVDITGFASSASLLEDLVDSIAGTAEARMSVPGDDLPAPRKGPDAWVSTFGGIRSQGGSGASAGFSEALGGVVAGAERRSGDGFLGGLFLGGAAGSTGVDDDAQEIVHRGVFAGGYLGYDAGVHFAEAAFVAGVLQERSRRHVANNLVLDGIETARADFNGVFVSPSVTLGMRLPVTAGTLIPSVRLRYAGLFFDDYAETGSDGDLAVARRNVNVFGARGQLALALPPVSTPSQAWQTTLRAGIDAIAQSTDDVSATLLGQDISFPVGGKKFVMRGFAGADVAAEVGAGVTLKAGFEAGYGSDNAFTVRGLARLSKAF</sequence>
<evidence type="ECO:0000313" key="3">
    <source>
        <dbReference type="EMBL" id="CDX52887.1"/>
    </source>
</evidence>
<dbReference type="InterPro" id="IPR005546">
    <property type="entry name" value="Autotransporte_beta"/>
</dbReference>
<dbReference type="EMBL" id="CCND01000008">
    <property type="protein sequence ID" value="CDX52887.1"/>
    <property type="molecule type" value="Genomic_DNA"/>
</dbReference>
<dbReference type="Proteomes" id="UP000182888">
    <property type="component" value="Unassembled WGS sequence"/>
</dbReference>
<name>A0A0K2VSL8_MESPL</name>
<dbReference type="Gene3D" id="2.40.128.130">
    <property type="entry name" value="Autotransporter beta-domain"/>
    <property type="match status" value="1"/>
</dbReference>
<dbReference type="InterPro" id="IPR036709">
    <property type="entry name" value="Autotransporte_beta_dom_sf"/>
</dbReference>
<dbReference type="SUPFAM" id="SSF103515">
    <property type="entry name" value="Autotransporter"/>
    <property type="match status" value="1"/>
</dbReference>
<organism evidence="3 4">
    <name type="scientific">Mesorhizobium plurifarium</name>
    <dbReference type="NCBI Taxonomy" id="69974"/>
    <lineage>
        <taxon>Bacteria</taxon>
        <taxon>Pseudomonadati</taxon>
        <taxon>Pseudomonadota</taxon>
        <taxon>Alphaproteobacteria</taxon>
        <taxon>Hyphomicrobiales</taxon>
        <taxon>Phyllobacteriaceae</taxon>
        <taxon>Mesorhizobium</taxon>
    </lineage>
</organism>
<dbReference type="AlphaFoldDB" id="A0A0K2VSL8"/>
<feature type="domain" description="Autotransporter" evidence="2">
    <location>
        <begin position="397"/>
        <end position="677"/>
    </location>
</feature>
<reference evidence="4" key="1">
    <citation type="submission" date="2014-08" db="EMBL/GenBank/DDBJ databases">
        <authorList>
            <person name="Edwards T."/>
        </authorList>
    </citation>
    <scope>NUCLEOTIDE SEQUENCE [LARGE SCALE GENOMIC DNA]</scope>
</reference>
<feature type="chain" id="PRO_5005489682" evidence="1">
    <location>
        <begin position="30"/>
        <end position="677"/>
    </location>
</feature>
<gene>
    <name evidence="3" type="ORF">MPL1032_160084</name>
</gene>
<dbReference type="SMART" id="SM00869">
    <property type="entry name" value="Autotransporter"/>
    <property type="match status" value="1"/>
</dbReference>